<reference evidence="3 4" key="1">
    <citation type="submission" date="2017-05" db="EMBL/GenBank/DDBJ databases">
        <title>Biotechnological potential of actinobacteria isolated from South African environments.</title>
        <authorList>
            <person name="Le Roes-Hill M."/>
            <person name="Prins A."/>
            <person name="Durrell K.A."/>
        </authorList>
    </citation>
    <scope>NUCLEOTIDE SEQUENCE [LARGE SCALE GENOMIC DNA]</scope>
    <source>
        <strain evidence="3">M26</strain>
    </source>
</reference>
<keyword evidence="1" id="KW-0378">Hydrolase</keyword>
<dbReference type="Gene3D" id="3.40.50.850">
    <property type="entry name" value="Isochorismatase-like"/>
    <property type="match status" value="1"/>
</dbReference>
<dbReference type="InterPro" id="IPR050272">
    <property type="entry name" value="Isochorismatase-like_hydrls"/>
</dbReference>
<evidence type="ECO:0000313" key="4">
    <source>
        <dbReference type="Proteomes" id="UP000194761"/>
    </source>
</evidence>
<keyword evidence="4" id="KW-1185">Reference proteome</keyword>
<evidence type="ECO:0000256" key="1">
    <source>
        <dbReference type="ARBA" id="ARBA00022801"/>
    </source>
</evidence>
<proteinExistence type="predicted"/>
<accession>A0A243R269</accession>
<evidence type="ECO:0000259" key="2">
    <source>
        <dbReference type="Pfam" id="PF00857"/>
    </source>
</evidence>
<dbReference type="GO" id="GO:0016787">
    <property type="term" value="F:hydrolase activity"/>
    <property type="evidence" value="ECO:0007669"/>
    <property type="project" value="UniProtKB-KW"/>
</dbReference>
<dbReference type="InterPro" id="IPR036380">
    <property type="entry name" value="Isochorismatase-like_sf"/>
</dbReference>
<protein>
    <submittedName>
        <fullName evidence="3">Isochorismatase</fullName>
    </submittedName>
</protein>
<evidence type="ECO:0000313" key="3">
    <source>
        <dbReference type="EMBL" id="OUC88555.1"/>
    </source>
</evidence>
<dbReference type="PANTHER" id="PTHR43540:SF6">
    <property type="entry name" value="ISOCHORISMATASE-LIKE DOMAIN-CONTAINING PROTEIN"/>
    <property type="match status" value="1"/>
</dbReference>
<dbReference type="SUPFAM" id="SSF52499">
    <property type="entry name" value="Isochorismatase-like hydrolases"/>
    <property type="match status" value="1"/>
</dbReference>
<dbReference type="Proteomes" id="UP000194761">
    <property type="component" value="Unassembled WGS sequence"/>
</dbReference>
<dbReference type="PANTHER" id="PTHR43540">
    <property type="entry name" value="PEROXYUREIDOACRYLATE/UREIDOACRYLATE AMIDOHYDROLASE-RELATED"/>
    <property type="match status" value="1"/>
</dbReference>
<dbReference type="AlphaFoldDB" id="A0A243R269"/>
<gene>
    <name evidence="3" type="ORF">CA984_37370</name>
</gene>
<dbReference type="EMBL" id="NGFP01000274">
    <property type="protein sequence ID" value="OUC88555.1"/>
    <property type="molecule type" value="Genomic_DNA"/>
</dbReference>
<sequence length="180" mass="20010">MGKMALVVVDMLNSYDHPDAELLQDSVARIVTPLAHLIGRACRHPEVDVIYVNDNQGDFAATRSDIEALALKGARPDLVEPVLSPPECPFLVKVRHSAFYGTSLEYLLRRRGIETLVLAGQVTEQCILYSALDAYVRHFAIRVPRDCVAHIHADLGDAALRMMERNMSARIVSGERCLED</sequence>
<organism evidence="3 4">
    <name type="scientific">Streptosporangium minutum</name>
    <dbReference type="NCBI Taxonomy" id="569862"/>
    <lineage>
        <taxon>Bacteria</taxon>
        <taxon>Bacillati</taxon>
        <taxon>Actinomycetota</taxon>
        <taxon>Actinomycetes</taxon>
        <taxon>Streptosporangiales</taxon>
        <taxon>Streptosporangiaceae</taxon>
        <taxon>Streptosporangium</taxon>
    </lineage>
</organism>
<comment type="caution">
    <text evidence="3">The sequence shown here is derived from an EMBL/GenBank/DDBJ whole genome shotgun (WGS) entry which is preliminary data.</text>
</comment>
<dbReference type="CDD" id="cd00431">
    <property type="entry name" value="cysteine_hydrolases"/>
    <property type="match status" value="1"/>
</dbReference>
<name>A0A243R269_9ACTN</name>
<dbReference type="Pfam" id="PF00857">
    <property type="entry name" value="Isochorismatase"/>
    <property type="match status" value="1"/>
</dbReference>
<dbReference type="InterPro" id="IPR000868">
    <property type="entry name" value="Isochorismatase-like_dom"/>
</dbReference>
<feature type="domain" description="Isochorismatase-like" evidence="2">
    <location>
        <begin position="5"/>
        <end position="171"/>
    </location>
</feature>